<protein>
    <recommendedName>
        <fullName evidence="10">Fluoride-specific ion channel FluC</fullName>
    </recommendedName>
</protein>
<name>A0A087BC32_9BIFI</name>
<keyword evidence="5 10" id="KW-0472">Membrane</keyword>
<keyword evidence="10" id="KW-0406">Ion transport</keyword>
<dbReference type="NCBIfam" id="TIGR00494">
    <property type="entry name" value="crcB"/>
    <property type="match status" value="1"/>
</dbReference>
<dbReference type="Pfam" id="PF02537">
    <property type="entry name" value="CRCB"/>
    <property type="match status" value="1"/>
</dbReference>
<evidence type="ECO:0000256" key="8">
    <source>
        <dbReference type="ARBA" id="ARBA00035585"/>
    </source>
</evidence>
<evidence type="ECO:0000256" key="7">
    <source>
        <dbReference type="ARBA" id="ARBA00035120"/>
    </source>
</evidence>
<keyword evidence="10" id="KW-0813">Transport</keyword>
<proteinExistence type="inferred from homology"/>
<dbReference type="AlphaFoldDB" id="A0A087BC32"/>
<comment type="activity regulation">
    <text evidence="10">Na(+) is not transported, but it plays an essential structural role and its presence is essential for fluoride channel function.</text>
</comment>
<evidence type="ECO:0000256" key="9">
    <source>
        <dbReference type="ARBA" id="ARBA00049940"/>
    </source>
</evidence>
<comment type="function">
    <text evidence="9 10">Fluoride-specific ion channel. Important for reducing fluoride concentration in the cell, thus reducing its toxicity.</text>
</comment>
<dbReference type="GO" id="GO:0062054">
    <property type="term" value="F:fluoride channel activity"/>
    <property type="evidence" value="ECO:0007669"/>
    <property type="project" value="UniProtKB-UniRule"/>
</dbReference>
<evidence type="ECO:0000256" key="4">
    <source>
        <dbReference type="ARBA" id="ARBA00022989"/>
    </source>
</evidence>
<keyword evidence="10" id="KW-0479">Metal-binding</keyword>
<dbReference type="PANTHER" id="PTHR28259">
    <property type="entry name" value="FLUORIDE EXPORT PROTEIN 1-RELATED"/>
    <property type="match status" value="1"/>
</dbReference>
<comment type="caution">
    <text evidence="11">The sequence shown here is derived from an EMBL/GenBank/DDBJ whole genome shotgun (WGS) entry which is preliminary data.</text>
</comment>
<evidence type="ECO:0000256" key="2">
    <source>
        <dbReference type="ARBA" id="ARBA00022475"/>
    </source>
</evidence>
<feature type="transmembrane region" description="Helical" evidence="10">
    <location>
        <begin position="36"/>
        <end position="56"/>
    </location>
</feature>
<dbReference type="RefSeq" id="WP_051126600.1">
    <property type="nucleotide sequence ID" value="NZ_JGZB01000003.1"/>
</dbReference>
<dbReference type="EMBL" id="JGZB01000003">
    <property type="protein sequence ID" value="KFI68582.1"/>
    <property type="molecule type" value="Genomic_DNA"/>
</dbReference>
<gene>
    <name evidence="10" type="primary">fluC</name>
    <name evidence="10" type="synonym">crcB</name>
    <name evidence="11" type="ORF">BMAGN_0450</name>
</gene>
<dbReference type="STRING" id="1692.BMAGN_0450"/>
<feature type="transmembrane region" description="Helical" evidence="10">
    <location>
        <begin position="68"/>
        <end position="86"/>
    </location>
</feature>
<feature type="transmembrane region" description="Helical" evidence="10">
    <location>
        <begin position="98"/>
        <end position="121"/>
    </location>
</feature>
<dbReference type="GO" id="GO:0140114">
    <property type="term" value="P:cellular detoxification of fluoride"/>
    <property type="evidence" value="ECO:0007669"/>
    <property type="project" value="UniProtKB-UniRule"/>
</dbReference>
<evidence type="ECO:0000256" key="10">
    <source>
        <dbReference type="HAMAP-Rule" id="MF_00454"/>
    </source>
</evidence>
<dbReference type="InterPro" id="IPR003691">
    <property type="entry name" value="FluC"/>
</dbReference>
<comment type="subcellular location">
    <subcellularLocation>
        <location evidence="1 10">Cell membrane</location>
        <topology evidence="1 10">Multi-pass membrane protein</topology>
    </subcellularLocation>
</comment>
<sequence>MALLINCIFVGLGGCAGSIARYLICGMNFGKIGDFSLLTLFVNVLGSFIIGFVAAIALNRGMDPRLNLVLKTGFCGGFTTFSTFSLETFTLLESNRWPFALLYIVASVVLCVLGVMLGTLAGKAAVA</sequence>
<evidence type="ECO:0000313" key="11">
    <source>
        <dbReference type="EMBL" id="KFI68582.1"/>
    </source>
</evidence>
<dbReference type="GO" id="GO:0005886">
    <property type="term" value="C:plasma membrane"/>
    <property type="evidence" value="ECO:0007669"/>
    <property type="project" value="UniProtKB-SubCell"/>
</dbReference>
<comment type="similarity">
    <text evidence="7 10">Belongs to the fluoride channel Fluc/FEX (TC 1.A.43) family.</text>
</comment>
<dbReference type="PANTHER" id="PTHR28259:SF1">
    <property type="entry name" value="FLUORIDE EXPORT PROTEIN 1-RELATED"/>
    <property type="match status" value="1"/>
</dbReference>
<feature type="binding site" evidence="10">
    <location>
        <position position="79"/>
    </location>
    <ligand>
        <name>Na(+)</name>
        <dbReference type="ChEBI" id="CHEBI:29101"/>
        <note>structural</note>
    </ligand>
</feature>
<evidence type="ECO:0000313" key="12">
    <source>
        <dbReference type="Proteomes" id="UP000029052"/>
    </source>
</evidence>
<evidence type="ECO:0000256" key="5">
    <source>
        <dbReference type="ARBA" id="ARBA00023136"/>
    </source>
</evidence>
<keyword evidence="6 10" id="KW-0407">Ion channel</keyword>
<dbReference type="eggNOG" id="COG0239">
    <property type="taxonomic scope" value="Bacteria"/>
</dbReference>
<evidence type="ECO:0000256" key="1">
    <source>
        <dbReference type="ARBA" id="ARBA00004651"/>
    </source>
</evidence>
<organism evidence="11 12">
    <name type="scientific">Bifidobacterium magnum</name>
    <dbReference type="NCBI Taxonomy" id="1692"/>
    <lineage>
        <taxon>Bacteria</taxon>
        <taxon>Bacillati</taxon>
        <taxon>Actinomycetota</taxon>
        <taxon>Actinomycetes</taxon>
        <taxon>Bifidobacteriales</taxon>
        <taxon>Bifidobacteriaceae</taxon>
        <taxon>Bifidobacterium</taxon>
    </lineage>
</organism>
<evidence type="ECO:0000256" key="3">
    <source>
        <dbReference type="ARBA" id="ARBA00022692"/>
    </source>
</evidence>
<dbReference type="HAMAP" id="MF_00454">
    <property type="entry name" value="FluC"/>
    <property type="match status" value="1"/>
</dbReference>
<keyword evidence="3 10" id="KW-0812">Transmembrane</keyword>
<accession>A0A087BC32</accession>
<keyword evidence="12" id="KW-1185">Reference proteome</keyword>
<feature type="binding site" evidence="10">
    <location>
        <position position="76"/>
    </location>
    <ligand>
        <name>Na(+)</name>
        <dbReference type="ChEBI" id="CHEBI:29101"/>
        <note>structural</note>
    </ligand>
</feature>
<dbReference type="GO" id="GO:0046872">
    <property type="term" value="F:metal ion binding"/>
    <property type="evidence" value="ECO:0007669"/>
    <property type="project" value="UniProtKB-KW"/>
</dbReference>
<comment type="catalytic activity">
    <reaction evidence="8">
        <text>fluoride(in) = fluoride(out)</text>
        <dbReference type="Rhea" id="RHEA:76159"/>
        <dbReference type="ChEBI" id="CHEBI:17051"/>
    </reaction>
    <physiologicalReaction direction="left-to-right" evidence="8">
        <dbReference type="Rhea" id="RHEA:76160"/>
    </physiologicalReaction>
</comment>
<reference evidence="11 12" key="1">
    <citation type="submission" date="2014-03" db="EMBL/GenBank/DDBJ databases">
        <title>Genomics of Bifidobacteria.</title>
        <authorList>
            <person name="Ventura M."/>
            <person name="Milani C."/>
            <person name="Lugli G.A."/>
        </authorList>
    </citation>
    <scope>NUCLEOTIDE SEQUENCE [LARGE SCALE GENOMIC DNA]</scope>
    <source>
        <strain evidence="11 12">LMG 11591</strain>
    </source>
</reference>
<keyword evidence="4 10" id="KW-1133">Transmembrane helix</keyword>
<keyword evidence="10" id="KW-0915">Sodium</keyword>
<dbReference type="Proteomes" id="UP000029052">
    <property type="component" value="Unassembled WGS sequence"/>
</dbReference>
<evidence type="ECO:0000256" key="6">
    <source>
        <dbReference type="ARBA" id="ARBA00023303"/>
    </source>
</evidence>
<keyword evidence="2 10" id="KW-1003">Cell membrane</keyword>